<keyword evidence="3 6" id="KW-1133">Transmembrane helix</keyword>
<evidence type="ECO:0000313" key="7">
    <source>
        <dbReference type="EMBL" id="KAL3791851.1"/>
    </source>
</evidence>
<evidence type="ECO:0000313" key="8">
    <source>
        <dbReference type="Proteomes" id="UP001530315"/>
    </source>
</evidence>
<reference evidence="7 8" key="1">
    <citation type="submission" date="2024-10" db="EMBL/GenBank/DDBJ databases">
        <title>Updated reference genomes for cyclostephanoid diatoms.</title>
        <authorList>
            <person name="Roberts W.R."/>
            <person name="Alverson A.J."/>
        </authorList>
    </citation>
    <scope>NUCLEOTIDE SEQUENCE [LARGE SCALE GENOMIC DNA]</scope>
    <source>
        <strain evidence="7 8">AJA276-08</strain>
    </source>
</reference>
<evidence type="ECO:0000256" key="3">
    <source>
        <dbReference type="ARBA" id="ARBA00022989"/>
    </source>
</evidence>
<keyword evidence="2 6" id="KW-0812">Transmembrane</keyword>
<feature type="compositionally biased region" description="Basic and acidic residues" evidence="5">
    <location>
        <begin position="571"/>
        <end position="587"/>
    </location>
</feature>
<feature type="compositionally biased region" description="Low complexity" evidence="5">
    <location>
        <begin position="34"/>
        <end position="56"/>
    </location>
</feature>
<feature type="compositionally biased region" description="Basic and acidic residues" evidence="5">
    <location>
        <begin position="546"/>
        <end position="562"/>
    </location>
</feature>
<dbReference type="PANTHER" id="PTHR23423">
    <property type="entry name" value="ORGANIC SOLUTE TRANSPORTER-RELATED"/>
    <property type="match status" value="1"/>
</dbReference>
<dbReference type="SMART" id="SM01417">
    <property type="entry name" value="Solute_trans_a"/>
    <property type="match status" value="1"/>
</dbReference>
<feature type="compositionally biased region" description="Basic and acidic residues" evidence="5">
    <location>
        <begin position="258"/>
        <end position="267"/>
    </location>
</feature>
<feature type="compositionally biased region" description="Acidic residues" evidence="5">
    <location>
        <begin position="153"/>
        <end position="198"/>
    </location>
</feature>
<dbReference type="InterPro" id="IPR005178">
    <property type="entry name" value="Ostalpha/TMEM184C"/>
</dbReference>
<feature type="transmembrane region" description="Helical" evidence="6">
    <location>
        <begin position="959"/>
        <end position="978"/>
    </location>
</feature>
<comment type="subcellular location">
    <subcellularLocation>
        <location evidence="1">Membrane</location>
        <topology evidence="1">Multi-pass membrane protein</topology>
    </subcellularLocation>
</comment>
<feature type="region of interest" description="Disordered" evidence="5">
    <location>
        <begin position="1"/>
        <end position="211"/>
    </location>
</feature>
<dbReference type="AlphaFoldDB" id="A0ABD3PWX3"/>
<feature type="compositionally biased region" description="Acidic residues" evidence="5">
    <location>
        <begin position="113"/>
        <end position="146"/>
    </location>
</feature>
<feature type="region of interest" description="Disordered" evidence="5">
    <location>
        <begin position="245"/>
        <end position="280"/>
    </location>
</feature>
<feature type="region of interest" description="Disordered" evidence="5">
    <location>
        <begin position="534"/>
        <end position="587"/>
    </location>
</feature>
<keyword evidence="8" id="KW-1185">Reference proteome</keyword>
<gene>
    <name evidence="7" type="ORF">ACHAW5_002902</name>
</gene>
<organism evidence="7 8">
    <name type="scientific">Stephanodiscus triporus</name>
    <dbReference type="NCBI Taxonomy" id="2934178"/>
    <lineage>
        <taxon>Eukaryota</taxon>
        <taxon>Sar</taxon>
        <taxon>Stramenopiles</taxon>
        <taxon>Ochrophyta</taxon>
        <taxon>Bacillariophyta</taxon>
        <taxon>Coscinodiscophyceae</taxon>
        <taxon>Thalassiosirophycidae</taxon>
        <taxon>Stephanodiscales</taxon>
        <taxon>Stephanodiscaceae</taxon>
        <taxon>Stephanodiscus</taxon>
    </lineage>
</organism>
<feature type="transmembrane region" description="Helical" evidence="6">
    <location>
        <begin position="990"/>
        <end position="1008"/>
    </location>
</feature>
<comment type="caution">
    <text evidence="7">The sequence shown here is derived from an EMBL/GenBank/DDBJ whole genome shotgun (WGS) entry which is preliminary data.</text>
</comment>
<feature type="compositionally biased region" description="Low complexity" evidence="5">
    <location>
        <begin position="71"/>
        <end position="90"/>
    </location>
</feature>
<dbReference type="Pfam" id="PF03619">
    <property type="entry name" value="Solute_trans_a"/>
    <property type="match status" value="2"/>
</dbReference>
<name>A0ABD3PWX3_9STRA</name>
<dbReference type="EMBL" id="JALLAZ020000575">
    <property type="protein sequence ID" value="KAL3791851.1"/>
    <property type="molecule type" value="Genomic_DNA"/>
</dbReference>
<evidence type="ECO:0000256" key="5">
    <source>
        <dbReference type="SAM" id="MobiDB-lite"/>
    </source>
</evidence>
<keyword evidence="4 6" id="KW-0472">Membrane</keyword>
<dbReference type="GO" id="GO:0016020">
    <property type="term" value="C:membrane"/>
    <property type="evidence" value="ECO:0007669"/>
    <property type="project" value="UniProtKB-SubCell"/>
</dbReference>
<protein>
    <submittedName>
        <fullName evidence="7">Uncharacterized protein</fullName>
    </submittedName>
</protein>
<proteinExistence type="predicted"/>
<evidence type="ECO:0000256" key="1">
    <source>
        <dbReference type="ARBA" id="ARBA00004141"/>
    </source>
</evidence>
<accession>A0ABD3PWX3</accession>
<dbReference type="Proteomes" id="UP001530315">
    <property type="component" value="Unassembled WGS sequence"/>
</dbReference>
<evidence type="ECO:0000256" key="6">
    <source>
        <dbReference type="SAM" id="Phobius"/>
    </source>
</evidence>
<evidence type="ECO:0000256" key="4">
    <source>
        <dbReference type="ARBA" id="ARBA00023136"/>
    </source>
</evidence>
<feature type="compositionally biased region" description="Low complexity" evidence="5">
    <location>
        <begin position="245"/>
        <end position="254"/>
    </location>
</feature>
<evidence type="ECO:0000256" key="2">
    <source>
        <dbReference type="ARBA" id="ARBA00022692"/>
    </source>
</evidence>
<feature type="transmembrane region" description="Helical" evidence="6">
    <location>
        <begin position="921"/>
        <end position="939"/>
    </location>
</feature>
<feature type="compositionally biased region" description="Basic residues" evidence="5">
    <location>
        <begin position="1"/>
        <end position="11"/>
    </location>
</feature>
<sequence length="1218" mass="131985">MWNKFIGKKKSGGIGDAANPVRDDGDGDDDDDGASTGEASGSATATRAGGASSSSSQVRRLRAVVGSVAASPTRNGGPSSSSSSSPGTTGNDHVVVRVVVGDRDVSPPASGAEDPDQDNEEIEVEDVDRDDASGGDEGEDEDEEDDRDRADTDIDEGEDVDATARDDEDEDEEVEEEEEEDGEEEEEEEEEEEDDDDPGVPTARSKGGDDFEASLLLNIGAFPPAPESASSSANVAAALRSQGGATAASASSSGNPEGGDRLLRERGGGTGATVIVDDPNTLPTSMTSFLDVLTEEQRRTRHRHIPGVDGFRRLYRSEESTPTKTRLRLRRWEVNPRDVDADLSTYRKTVGRTRAELNAARAERLRVEAVSALVRGHLSAHLANYRGEAIAIDECLTGLIERCVKLADDECSGRSVSTRSSGGNKGMREVLATLMSLGEEIKGPKRGVDVSGATRKRGGATNDWRAVGVGGICAKASGAEDDGEKGATSTTTVPLSSGWLLVGDEVIVTSTGEEGIVVSVDGPAMRTVVSSAVKNANGEESGNDSKAMDKNDSSSSDSKGDNDGDAMDVDTPPKNEEDKAPAAASTEKHDFIVKPAAVSVKLSKSGLVQTFAPAEVDFNPEKLPALAHVSYSALIKRWENMIQTALANCVDHDALAMTGYIDSALVGVNPNDDASAMKDDGSSSPKSVGQYDNERTLLPFGSGLVAAPDDLKNYPSVIPLDILDETVRKVVYEVDKPRVQEINALKGKVLQLRNRLLRQKRLRSLNEQCLIAGKSRSNKVEGLLLEMQMDLKNLKGRLQDELTELGIGNSSSESNVPDENEIEKVALSLEEAGEATAVVSGGGDVATDVNEQLAAMQSQQSTFQSAYASQMKTLTKLVSESLNATDEYISNFTNTMEDATESIHQDMASVQDLQEDENSRLAVQYAGMFTILVILVSGYHLSQHLRHMHLPVVQRKIMAVLWMTPIYSLSSWLSLVFVDAEPYLAVVREFYESYCVYMFLSFLIAVLGRGDRRAVITLLELKADQLSRPDKCRCGPKACKRMWFSCRNICRRRKETSLADSADAPVPGVVDEYGNYVSPDRIKAEAVLDQCQRGLVRFYHATRSNLAWCDPWPKFLCIKGVVFMTFWQRMVLSFVVNVAFPEKFDSQEEAVDFVVRAQNFLICLEMLFSAVAHCFVFPPDEWVEGYREEEEARRRDASARAFGDSAGMNMEMNTGMTL</sequence>